<evidence type="ECO:0000313" key="3">
    <source>
        <dbReference type="Proteomes" id="UP000234341"/>
    </source>
</evidence>
<accession>A0A2N5C908</accession>
<organism evidence="2 3">
    <name type="scientific">Cupriavidus pauculus</name>
    <dbReference type="NCBI Taxonomy" id="82633"/>
    <lineage>
        <taxon>Bacteria</taxon>
        <taxon>Pseudomonadati</taxon>
        <taxon>Pseudomonadota</taxon>
        <taxon>Betaproteobacteria</taxon>
        <taxon>Burkholderiales</taxon>
        <taxon>Burkholderiaceae</taxon>
        <taxon>Cupriavidus</taxon>
    </lineage>
</organism>
<feature type="compositionally biased region" description="Low complexity" evidence="1">
    <location>
        <begin position="12"/>
        <end position="22"/>
    </location>
</feature>
<proteinExistence type="predicted"/>
<feature type="region of interest" description="Disordered" evidence="1">
    <location>
        <begin position="1"/>
        <end position="22"/>
    </location>
</feature>
<dbReference type="AlphaFoldDB" id="A0A2N5C908"/>
<dbReference type="EMBL" id="PJRP01000010">
    <property type="protein sequence ID" value="PLP98708.1"/>
    <property type="molecule type" value="Genomic_DNA"/>
</dbReference>
<sequence>MTQQPRYVGGLAAPQRQTTATRASSREIEALHHDVDALWQEIARLQQPSAPPDFTRLVAGLESGLRDLTKRIDELEKGLPSQIKKAVDHTAEAYSLGVAEAMRDHFSPLVNGHAERIDALESASAQQARTFDETIAEQAKRHREIAVLAEWQLSTACERLVAEFRRHVAEH</sequence>
<dbReference type="RefSeq" id="WP_101683321.1">
    <property type="nucleotide sequence ID" value="NZ_PJRP01000010.1"/>
</dbReference>
<reference evidence="2 3" key="1">
    <citation type="submission" date="2017-12" db="EMBL/GenBank/DDBJ databases">
        <title>Genome sequence of the active heterotrophic nitrifier-denitrifier, Cupriavidus pauculus UM1.</title>
        <authorList>
            <person name="Putonti C."/>
            <person name="Castignetti D."/>
        </authorList>
    </citation>
    <scope>NUCLEOTIDE SEQUENCE [LARGE SCALE GENOMIC DNA]</scope>
    <source>
        <strain evidence="2 3">UM1</strain>
    </source>
</reference>
<name>A0A2N5C908_9BURK</name>
<dbReference type="Proteomes" id="UP000234341">
    <property type="component" value="Unassembled WGS sequence"/>
</dbReference>
<evidence type="ECO:0000313" key="2">
    <source>
        <dbReference type="EMBL" id="PLP98708.1"/>
    </source>
</evidence>
<comment type="caution">
    <text evidence="2">The sequence shown here is derived from an EMBL/GenBank/DDBJ whole genome shotgun (WGS) entry which is preliminary data.</text>
</comment>
<evidence type="ECO:0000256" key="1">
    <source>
        <dbReference type="SAM" id="MobiDB-lite"/>
    </source>
</evidence>
<gene>
    <name evidence="2" type="ORF">CYJ10_20625</name>
</gene>
<protein>
    <submittedName>
        <fullName evidence="2">Uncharacterized protein</fullName>
    </submittedName>
</protein>